<evidence type="ECO:0000313" key="1">
    <source>
        <dbReference type="EMBL" id="PNF78640.1"/>
    </source>
</evidence>
<organism evidence="1 2">
    <name type="scientific">Stutzerimonas stutzeri</name>
    <name type="common">Pseudomonas stutzeri</name>
    <dbReference type="NCBI Taxonomy" id="316"/>
    <lineage>
        <taxon>Bacteria</taxon>
        <taxon>Pseudomonadati</taxon>
        <taxon>Pseudomonadota</taxon>
        <taxon>Gammaproteobacteria</taxon>
        <taxon>Pseudomonadales</taxon>
        <taxon>Pseudomonadaceae</taxon>
        <taxon>Stutzerimonas</taxon>
    </lineage>
</organism>
<dbReference type="RefSeq" id="WP_102826995.1">
    <property type="nucleotide sequence ID" value="NZ_CP139348.1"/>
</dbReference>
<accession>A0A2N8RW87</accession>
<protein>
    <submittedName>
        <fullName evidence="1">Uncharacterized protein</fullName>
    </submittedName>
</protein>
<proteinExistence type="predicted"/>
<name>A0A2N8RW87_STUST</name>
<gene>
    <name evidence="1" type="ORF">CXK92_21240</name>
</gene>
<reference evidence="1 2" key="1">
    <citation type="submission" date="2018-01" db="EMBL/GenBank/DDBJ databases">
        <title>Denitrification phenotypes of diverse strains of Pseudomonas stutzeri.</title>
        <authorList>
            <person name="Milligan D.A."/>
            <person name="Bergaust L."/>
            <person name="Bakken L.R."/>
            <person name="Frostegard A."/>
        </authorList>
    </citation>
    <scope>NUCLEOTIDE SEQUENCE [LARGE SCALE GENOMIC DNA]</scope>
    <source>
        <strain evidence="1 2">KC</strain>
    </source>
</reference>
<dbReference type="EMBL" id="POUN01000009">
    <property type="protein sequence ID" value="PNF78640.1"/>
    <property type="molecule type" value="Genomic_DNA"/>
</dbReference>
<sequence>MSPMAAPVVLMACVHRTVAIGMSGAYCSDSALSTFFLYLFLVEF</sequence>
<evidence type="ECO:0000313" key="2">
    <source>
        <dbReference type="Proteomes" id="UP000235925"/>
    </source>
</evidence>
<comment type="caution">
    <text evidence="1">The sequence shown here is derived from an EMBL/GenBank/DDBJ whole genome shotgun (WGS) entry which is preliminary data.</text>
</comment>
<dbReference type="AlphaFoldDB" id="A0A2N8RW87"/>
<dbReference type="Proteomes" id="UP000235925">
    <property type="component" value="Unassembled WGS sequence"/>
</dbReference>